<evidence type="ECO:0000313" key="3">
    <source>
        <dbReference type="Proteomes" id="UP000005289"/>
    </source>
</evidence>
<protein>
    <submittedName>
        <fullName evidence="2">Uncharacterized protein</fullName>
    </submittedName>
</protein>
<accession>W0DTH3</accession>
<evidence type="ECO:0000313" key="2">
    <source>
        <dbReference type="EMBL" id="AHF00284.1"/>
    </source>
</evidence>
<evidence type="ECO:0000256" key="1">
    <source>
        <dbReference type="SAM" id="MobiDB-lite"/>
    </source>
</evidence>
<dbReference type="EMBL" id="CP007029">
    <property type="protein sequence ID" value="AHF00284.1"/>
    <property type="molecule type" value="Genomic_DNA"/>
</dbReference>
<dbReference type="STRING" id="713585.THITH_15460"/>
<dbReference type="KEGG" id="tti:THITH_15460"/>
<feature type="region of interest" description="Disordered" evidence="1">
    <location>
        <begin position="1"/>
        <end position="23"/>
    </location>
</feature>
<dbReference type="AlphaFoldDB" id="W0DTH3"/>
<keyword evidence="3" id="KW-1185">Reference proteome</keyword>
<dbReference type="Proteomes" id="UP000005289">
    <property type="component" value="Chromosome"/>
</dbReference>
<gene>
    <name evidence="2" type="ORF">THITH_15460</name>
</gene>
<organism evidence="2 3">
    <name type="scientific">Thioalkalivibrio paradoxus ARh 1</name>
    <dbReference type="NCBI Taxonomy" id="713585"/>
    <lineage>
        <taxon>Bacteria</taxon>
        <taxon>Pseudomonadati</taxon>
        <taxon>Pseudomonadota</taxon>
        <taxon>Gammaproteobacteria</taxon>
        <taxon>Chromatiales</taxon>
        <taxon>Ectothiorhodospiraceae</taxon>
        <taxon>Thioalkalivibrio</taxon>
    </lineage>
</organism>
<dbReference type="HOGENOM" id="CLU_3278026_0_0_6"/>
<proteinExistence type="predicted"/>
<reference evidence="2 3" key="1">
    <citation type="submission" date="2013-12" db="EMBL/GenBank/DDBJ databases">
        <authorList>
            <consortium name="DOE Joint Genome Institute"/>
            <person name="Muyzer G."/>
            <person name="Huntemann M."/>
            <person name="Han J."/>
            <person name="Chen A."/>
            <person name="Kyrpides N."/>
            <person name="Mavromatis K."/>
            <person name="Markowitz V."/>
            <person name="Palaniappan K."/>
            <person name="Ivanova N."/>
            <person name="Schaumberg A."/>
            <person name="Pati A."/>
            <person name="Liolios K."/>
            <person name="Nordberg H.P."/>
            <person name="Cantor M.N."/>
            <person name="Hua S.X."/>
            <person name="Woyke T."/>
        </authorList>
    </citation>
    <scope>NUCLEOTIDE SEQUENCE [LARGE SCALE GENOMIC DNA]</scope>
    <source>
        <strain evidence="2 3">ARh 1</strain>
    </source>
</reference>
<name>W0DTH3_9GAMM</name>
<sequence>MTGGDTQAAHVVEQPAENHAGVPRLIDDAFGPFEVFTLALP</sequence>